<reference evidence="2" key="1">
    <citation type="submission" date="2016-11" db="UniProtKB">
        <authorList>
            <consortium name="WormBaseParasite"/>
        </authorList>
    </citation>
    <scope>IDENTIFICATION</scope>
    <source>
        <strain evidence="2">KR3021</strain>
    </source>
</reference>
<evidence type="ECO:0000313" key="1">
    <source>
        <dbReference type="Proteomes" id="UP000095286"/>
    </source>
</evidence>
<sequence>MSQKDEDFHELTTALIDNNDTRTDSESEDFNRPTAPLLKKSTLFPATNYDLKPIPPMSKKASNEEKPKKSRLNDLKNDDNYHYQKTIVSGRYLSEDMRFGIGKNSIPNIPIGGADAIKWNAKLEGMKNNSGSTTNIIEMMNNSMQKQNYARRKSATIEKPHGMFRRLRLNIVKFLVEDWLYLALLGVIMAVCSLSMDICIEHLQEFHIIAVKYVQNLESPVDNIIYTYLVWITYGMFLVTVSAVFVHYIAPQAIGSGIPEMKTILRGVILKEYLTLRTLISKMIGLTLSLGSGMPIGKEGPFVHIASVLANLLSNFVHNSSEIYSNESRKSEMLAAGAAVGVACTFSAPVGGVLFSIEVTSVYFAVRNYWRGFFAAACSATLFRLLRVVLTASEVTVVAFYQTNFPRDAFFPEEMLVFAAIGICAGFGAAVFIYVQREIVLFLRKDTFIKKFFTKYWIVYPIFISFIISSLTYPKGYGQFIAGEKKFSATLKDFFKNCTWSAHFNSSNSCGPEFLKEWTGPDLEYNVFYILICYLITYFFLSALASTLPIPSGIFMPVFVIGACFGRTIGEGMALWFPDGLRGAGDVQIYPGIYAVVGAAAFCGGVTHTVSVAVIVFELTGQLMYILPVMLAVLLSNAVCSYLQPSIYDSIIKIKHLPYLPDIPATSSYFHGIRVEQFMIRKIEHLSQSSSYGEIQDLLLKMPRMKAFPVVENNQSMILLGSCSRANLLMSLQSHVGVEARKIEANARVQQEICEANRRMNPKMMIPDYRQSILNLDFDFKPQRNLKPNRPEIGGFKDDEKPALLLNTFVDNTKKETSQQKRSNYKNNITMSLQGAVSPPVSRFTIVPVPAKVEDNNELKANHFPTRSSTRSNSPVIPWEAMDTIQKDDETMYDELEVETEEDKNHLSINRQHSKYSIHSLLSNNSVSEVYNTIGGYIRSIQKISFNRFGKKSAADGDYDLDITIDIISCSSDEEDKERKRMVEQ</sequence>
<protein>
    <submittedName>
        <fullName evidence="2">Chloride channel protein</fullName>
    </submittedName>
</protein>
<evidence type="ECO:0000313" key="2">
    <source>
        <dbReference type="WBParaSite" id="RSKR_0000844800.1"/>
    </source>
</evidence>
<name>A0AC35U8C5_9BILA</name>
<dbReference type="Proteomes" id="UP000095286">
    <property type="component" value="Unplaced"/>
</dbReference>
<organism evidence="1 2">
    <name type="scientific">Rhabditophanes sp. KR3021</name>
    <dbReference type="NCBI Taxonomy" id="114890"/>
    <lineage>
        <taxon>Eukaryota</taxon>
        <taxon>Metazoa</taxon>
        <taxon>Ecdysozoa</taxon>
        <taxon>Nematoda</taxon>
        <taxon>Chromadorea</taxon>
        <taxon>Rhabditida</taxon>
        <taxon>Tylenchina</taxon>
        <taxon>Panagrolaimomorpha</taxon>
        <taxon>Strongyloidoidea</taxon>
        <taxon>Alloionematidae</taxon>
        <taxon>Rhabditophanes</taxon>
    </lineage>
</organism>
<accession>A0AC35U8C5</accession>
<dbReference type="WBParaSite" id="RSKR_0000844800.1">
    <property type="protein sequence ID" value="RSKR_0000844800.1"/>
    <property type="gene ID" value="RSKR_0000844800"/>
</dbReference>
<proteinExistence type="predicted"/>